<feature type="transmembrane region" description="Helical" evidence="1">
    <location>
        <begin position="95"/>
        <end position="112"/>
    </location>
</feature>
<name>A0ABY9R3J0_9BACT</name>
<dbReference type="RefSeq" id="WP_309541940.1">
    <property type="nucleotide sequence ID" value="NZ_CP133659.1"/>
</dbReference>
<evidence type="ECO:0000256" key="1">
    <source>
        <dbReference type="SAM" id="Phobius"/>
    </source>
</evidence>
<sequence length="122" mass="13849">MLFKWMTLVALAVGIPCILVGGYLNGPASLKIRDFLRQNFRESVHQKTYIAAFAYDLYIPLEVRRQYFISTMLMGIALVCLAVLMFLINDIVAKVLAPVMGVGVVGGMFWETRRYLKSTRPR</sequence>
<dbReference type="EMBL" id="CP133659">
    <property type="protein sequence ID" value="WMW66019.1"/>
    <property type="molecule type" value="Genomic_DNA"/>
</dbReference>
<gene>
    <name evidence="2" type="ORF">KPS_000561</name>
</gene>
<keyword evidence="1" id="KW-0472">Membrane</keyword>
<accession>A0ABY9R3J0</accession>
<protein>
    <submittedName>
        <fullName evidence="2">Uncharacterized protein</fullName>
    </submittedName>
</protein>
<feature type="transmembrane region" description="Helical" evidence="1">
    <location>
        <begin position="6"/>
        <end position="24"/>
    </location>
</feature>
<keyword evidence="3" id="KW-1185">Reference proteome</keyword>
<organism evidence="2 3">
    <name type="scientific">Nitratidesulfovibrio liaohensis</name>
    <dbReference type="NCBI Taxonomy" id="2604158"/>
    <lineage>
        <taxon>Bacteria</taxon>
        <taxon>Pseudomonadati</taxon>
        <taxon>Thermodesulfobacteriota</taxon>
        <taxon>Desulfovibrionia</taxon>
        <taxon>Desulfovibrionales</taxon>
        <taxon>Desulfovibrionaceae</taxon>
        <taxon>Nitratidesulfovibrio</taxon>
    </lineage>
</organism>
<feature type="transmembrane region" description="Helical" evidence="1">
    <location>
        <begin position="67"/>
        <end position="89"/>
    </location>
</feature>
<evidence type="ECO:0000313" key="3">
    <source>
        <dbReference type="Proteomes" id="UP001180616"/>
    </source>
</evidence>
<proteinExistence type="predicted"/>
<keyword evidence="1" id="KW-1133">Transmembrane helix</keyword>
<reference evidence="2" key="1">
    <citation type="submission" date="2023-09" db="EMBL/GenBank/DDBJ databases">
        <authorList>
            <consortium name="CW5 consortium"/>
            <person name="Lu C.-W."/>
        </authorList>
    </citation>
    <scope>NUCLEOTIDE SEQUENCE</scope>
    <source>
        <strain evidence="2">KPS</strain>
    </source>
</reference>
<keyword evidence="1" id="KW-0812">Transmembrane</keyword>
<dbReference type="Proteomes" id="UP001180616">
    <property type="component" value="Chromosome"/>
</dbReference>
<evidence type="ECO:0000313" key="2">
    <source>
        <dbReference type="EMBL" id="WMW66019.1"/>
    </source>
</evidence>